<feature type="transmembrane region" description="Helical" evidence="6">
    <location>
        <begin position="12"/>
        <end position="33"/>
    </location>
</feature>
<dbReference type="GO" id="GO:0008408">
    <property type="term" value="F:3'-5' exonuclease activity"/>
    <property type="evidence" value="ECO:0007669"/>
    <property type="project" value="TreeGrafter"/>
</dbReference>
<evidence type="ECO:0000256" key="6">
    <source>
        <dbReference type="SAM" id="Phobius"/>
    </source>
</evidence>
<dbReference type="EC" id="2.7.7.7" evidence="1"/>
<dbReference type="InterPro" id="IPR006054">
    <property type="entry name" value="DnaQ"/>
</dbReference>
<dbReference type="GO" id="GO:0005829">
    <property type="term" value="C:cytosol"/>
    <property type="evidence" value="ECO:0007669"/>
    <property type="project" value="TreeGrafter"/>
</dbReference>
<keyword evidence="5" id="KW-0175">Coiled coil</keyword>
<gene>
    <name evidence="8" type="ORF">DFR43_105111</name>
</gene>
<dbReference type="Proteomes" id="UP000295510">
    <property type="component" value="Unassembled WGS sequence"/>
</dbReference>
<dbReference type="AlphaFoldDB" id="A0A4R6UB47"/>
<evidence type="ECO:0000313" key="8">
    <source>
        <dbReference type="EMBL" id="TDQ43761.1"/>
    </source>
</evidence>
<evidence type="ECO:0000256" key="5">
    <source>
        <dbReference type="SAM" id="Coils"/>
    </source>
</evidence>
<dbReference type="InterPro" id="IPR013520">
    <property type="entry name" value="Ribonucl_H"/>
</dbReference>
<evidence type="ECO:0000256" key="4">
    <source>
        <dbReference type="ARBA" id="ARBA00049244"/>
    </source>
</evidence>
<dbReference type="GO" id="GO:0045004">
    <property type="term" value="P:DNA replication proofreading"/>
    <property type="evidence" value="ECO:0007669"/>
    <property type="project" value="TreeGrafter"/>
</dbReference>
<dbReference type="GO" id="GO:0003677">
    <property type="term" value="F:DNA binding"/>
    <property type="evidence" value="ECO:0007669"/>
    <property type="project" value="InterPro"/>
</dbReference>
<dbReference type="NCBIfam" id="TIGR00573">
    <property type="entry name" value="dnaq"/>
    <property type="match status" value="1"/>
</dbReference>
<name>A0A4R6UB47_9BURK</name>
<organism evidence="8 9">
    <name type="scientific">Tepidicella xavieri</name>
    <dbReference type="NCBI Taxonomy" id="360241"/>
    <lineage>
        <taxon>Bacteria</taxon>
        <taxon>Pseudomonadati</taxon>
        <taxon>Pseudomonadota</taxon>
        <taxon>Betaproteobacteria</taxon>
        <taxon>Burkholderiales</taxon>
        <taxon>Tepidicella</taxon>
    </lineage>
</organism>
<dbReference type="SUPFAM" id="SSF55785">
    <property type="entry name" value="PYP-like sensor domain (PAS domain)"/>
    <property type="match status" value="1"/>
</dbReference>
<dbReference type="SUPFAM" id="SSF53098">
    <property type="entry name" value="Ribonuclease H-like"/>
    <property type="match status" value="1"/>
</dbReference>
<accession>A0A4R6UB47</accession>
<dbReference type="PANTHER" id="PTHR30231">
    <property type="entry name" value="DNA POLYMERASE III SUBUNIT EPSILON"/>
    <property type="match status" value="1"/>
</dbReference>
<sequence length="733" mass="82090">MPGPRRTDRRLWWLLGVAAAVSVAWLLLTFWLIGSTLEDEARATVWGLIGDRLVLVSLTWGMGMAAIAWGLKRWFDHWVTPSVQLAEEARVLLRTDVVRELRPKGNVETRELARLFNQLVAQREDLRRQIDAKVREAAEGIEQEKSRLAALMSELTQSVVVCNLDGRILLYNNRARMQFRAMSQAPRLADGAELIGLGRSIYTVFDRKLVAHALENVQQRLLRGAAQPSAQFVTTTRSGQLLRVQMAPVRAAQAGAAGEGEPPQRLAGFVLMLENITRDFEEESARERLLLGLTEGSRASLGNIRAALEMLEYPDLDPAMRERFLAVAREEVQGMSQRLQRLVHESADALKTRWPMEDMLGADLVAAASRRIEEALDLPVTDMGVDNHLWLRIESFSILQALLFLSARLQEAFGIRYVGLRLHASSQGQQKAELDLVWSGPAISTETVMGWEIDPMRVGQEASALTVRDVVERHGGAFWFERHRASHEAFFRFLLPSAPPQEQLDSAAFVRSESRPEYYDFDLFRATARTRALEDTPLAELSYTVFDTETTGLNPAQGDEIIQIGATRIVNGKLLRQECFDQLVNPRRLIPAASIPIHGITPEMVAGQPVIEDVLPAFHAFAQDTVLVAHNAAFDMRFLQLKERKTGVVFDQPVLDTLLLSAVVHPHQDSHRLEAIAERFNVTVIGRHTAMGDAMVTAEVFLKLIPLLAEKGIHTLGQALHAAQQTYYARIKY</sequence>
<dbReference type="Gene3D" id="3.30.450.20">
    <property type="entry name" value="PAS domain"/>
    <property type="match status" value="1"/>
</dbReference>
<comment type="subunit">
    <text evidence="3">DNA polymerase III contains a core (composed of alpha, epsilon and theta chains) that associates with a tau subunit. This core dimerizes to form the POLIII' complex. PolIII' associates with the gamma complex (composed of gamma, delta, delta', psi and chi chains) and with the beta chain to form the complete DNA polymerase III complex.</text>
</comment>
<dbReference type="OrthoDB" id="9803913at2"/>
<proteinExistence type="predicted"/>
<dbReference type="InterPro" id="IPR012337">
    <property type="entry name" value="RNaseH-like_sf"/>
</dbReference>
<dbReference type="Gene3D" id="3.30.420.10">
    <property type="entry name" value="Ribonuclease H-like superfamily/Ribonuclease H"/>
    <property type="match status" value="1"/>
</dbReference>
<protein>
    <recommendedName>
        <fullName evidence="1">DNA-directed DNA polymerase</fullName>
        <ecNumber evidence="1">2.7.7.7</ecNumber>
    </recommendedName>
</protein>
<comment type="caution">
    <text evidence="8">The sequence shown here is derived from an EMBL/GenBank/DDBJ whole genome shotgun (WGS) entry which is preliminary data.</text>
</comment>
<reference evidence="8 9" key="1">
    <citation type="submission" date="2019-03" db="EMBL/GenBank/DDBJ databases">
        <title>Genomic Encyclopedia of Type Strains, Phase IV (KMG-IV): sequencing the most valuable type-strain genomes for metagenomic binning, comparative biology and taxonomic classification.</title>
        <authorList>
            <person name="Goeker M."/>
        </authorList>
    </citation>
    <scope>NUCLEOTIDE SEQUENCE [LARGE SCALE GENOMIC DNA]</scope>
    <source>
        <strain evidence="8 9">DSM 19605</strain>
    </source>
</reference>
<dbReference type="GO" id="GO:0003887">
    <property type="term" value="F:DNA-directed DNA polymerase activity"/>
    <property type="evidence" value="ECO:0007669"/>
    <property type="project" value="UniProtKB-EC"/>
</dbReference>
<evidence type="ECO:0000256" key="3">
    <source>
        <dbReference type="ARBA" id="ARBA00026073"/>
    </source>
</evidence>
<dbReference type="CDD" id="cd06127">
    <property type="entry name" value="DEDDh"/>
    <property type="match status" value="1"/>
</dbReference>
<comment type="catalytic activity">
    <reaction evidence="4">
        <text>DNA(n) + a 2'-deoxyribonucleoside 5'-triphosphate = DNA(n+1) + diphosphate</text>
        <dbReference type="Rhea" id="RHEA:22508"/>
        <dbReference type="Rhea" id="RHEA-COMP:17339"/>
        <dbReference type="Rhea" id="RHEA-COMP:17340"/>
        <dbReference type="ChEBI" id="CHEBI:33019"/>
        <dbReference type="ChEBI" id="CHEBI:61560"/>
        <dbReference type="ChEBI" id="CHEBI:173112"/>
        <dbReference type="EC" id="2.7.7.7"/>
    </reaction>
</comment>
<evidence type="ECO:0000259" key="7">
    <source>
        <dbReference type="SMART" id="SM00479"/>
    </source>
</evidence>
<evidence type="ECO:0000256" key="1">
    <source>
        <dbReference type="ARBA" id="ARBA00012417"/>
    </source>
</evidence>
<keyword evidence="6" id="KW-1133">Transmembrane helix</keyword>
<dbReference type="InterPro" id="IPR036397">
    <property type="entry name" value="RNaseH_sf"/>
</dbReference>
<dbReference type="Pfam" id="PF00929">
    <property type="entry name" value="RNase_T"/>
    <property type="match status" value="1"/>
</dbReference>
<dbReference type="FunFam" id="3.30.420.10:FF:000045">
    <property type="entry name" value="3'-5' exonuclease DinG"/>
    <property type="match status" value="1"/>
</dbReference>
<dbReference type="SMART" id="SM00479">
    <property type="entry name" value="EXOIII"/>
    <property type="match status" value="1"/>
</dbReference>
<evidence type="ECO:0000256" key="2">
    <source>
        <dbReference type="ARBA" id="ARBA00025483"/>
    </source>
</evidence>
<keyword evidence="6" id="KW-0472">Membrane</keyword>
<dbReference type="InterPro" id="IPR035965">
    <property type="entry name" value="PAS-like_dom_sf"/>
</dbReference>
<comment type="function">
    <text evidence="2">DNA polymerase III is a complex, multichain enzyme responsible for most of the replicative synthesis in bacteria. The epsilon subunit contain the editing function and is a proofreading 3'-5' exonuclease.</text>
</comment>
<keyword evidence="9" id="KW-1185">Reference proteome</keyword>
<feature type="coiled-coil region" evidence="5">
    <location>
        <begin position="116"/>
        <end position="158"/>
    </location>
</feature>
<feature type="domain" description="Exonuclease" evidence="7">
    <location>
        <begin position="542"/>
        <end position="710"/>
    </location>
</feature>
<evidence type="ECO:0000313" key="9">
    <source>
        <dbReference type="Proteomes" id="UP000295510"/>
    </source>
</evidence>
<dbReference type="EMBL" id="SNYL01000005">
    <property type="protein sequence ID" value="TDQ43761.1"/>
    <property type="molecule type" value="Genomic_DNA"/>
</dbReference>
<keyword evidence="6" id="KW-0812">Transmembrane</keyword>
<dbReference type="RefSeq" id="WP_133596585.1">
    <property type="nucleotide sequence ID" value="NZ_SNYL01000005.1"/>
</dbReference>
<dbReference type="PANTHER" id="PTHR30231:SF41">
    <property type="entry name" value="DNA POLYMERASE III SUBUNIT EPSILON"/>
    <property type="match status" value="1"/>
</dbReference>